<reference evidence="10" key="1">
    <citation type="journal article" date="2018" name="Genome Biol. Evol.">
        <title>Genomics and development of Lentinus tigrinus, a white-rot wood-decaying mushroom with dimorphic fruiting bodies.</title>
        <authorList>
            <person name="Wu B."/>
            <person name="Xu Z."/>
            <person name="Knudson A."/>
            <person name="Carlson A."/>
            <person name="Chen N."/>
            <person name="Kovaka S."/>
            <person name="LaButti K."/>
            <person name="Lipzen A."/>
            <person name="Pennachio C."/>
            <person name="Riley R."/>
            <person name="Schakwitz W."/>
            <person name="Umezawa K."/>
            <person name="Ohm R.A."/>
            <person name="Grigoriev I.V."/>
            <person name="Nagy L.G."/>
            <person name="Gibbons J."/>
            <person name="Hibbett D."/>
        </authorList>
    </citation>
    <scope>NUCLEOTIDE SEQUENCE [LARGE SCALE GENOMIC DNA]</scope>
    <source>
        <strain evidence="10">ALCF2SS1-6</strain>
    </source>
</reference>
<feature type="coiled-coil region" evidence="7">
    <location>
        <begin position="1084"/>
        <end position="1129"/>
    </location>
</feature>
<feature type="region of interest" description="Disordered" evidence="8">
    <location>
        <begin position="865"/>
        <end position="906"/>
    </location>
</feature>
<feature type="region of interest" description="Disordered" evidence="8">
    <location>
        <begin position="493"/>
        <end position="514"/>
    </location>
</feature>
<dbReference type="GO" id="GO:0003777">
    <property type="term" value="F:microtubule motor activity"/>
    <property type="evidence" value="ECO:0007669"/>
    <property type="project" value="InterPro"/>
</dbReference>
<feature type="coiled-coil region" evidence="7">
    <location>
        <begin position="1636"/>
        <end position="1747"/>
    </location>
</feature>
<feature type="region of interest" description="Disordered" evidence="8">
    <location>
        <begin position="922"/>
        <end position="941"/>
    </location>
</feature>
<feature type="region of interest" description="Disordered" evidence="8">
    <location>
        <begin position="781"/>
        <end position="818"/>
    </location>
</feature>
<evidence type="ECO:0000256" key="2">
    <source>
        <dbReference type="ARBA" id="ARBA00022490"/>
    </source>
</evidence>
<feature type="coiled-coil region" evidence="7">
    <location>
        <begin position="522"/>
        <end position="596"/>
    </location>
</feature>
<evidence type="ECO:0000256" key="4">
    <source>
        <dbReference type="ARBA" id="ARBA00022840"/>
    </source>
</evidence>
<comment type="subcellular location">
    <subcellularLocation>
        <location evidence="1">Cytoplasm</location>
    </subcellularLocation>
</comment>
<dbReference type="SMART" id="SM00129">
    <property type="entry name" value="KISc"/>
    <property type="match status" value="1"/>
</dbReference>
<dbReference type="PROSITE" id="PS00411">
    <property type="entry name" value="KINESIN_MOTOR_1"/>
    <property type="match status" value="1"/>
</dbReference>
<keyword evidence="3 6" id="KW-0547">Nucleotide-binding</keyword>
<sequence>MAPSQPSNAASTSVQVALRIRPTTQHDLTSIPTRFQRNVINAVSNTTVSVDATPSSGPGAPAAPVSSSANNAKKQMFTFDQVHPPATTQHSMFVSTAQPLISRFVEGFNCTILAYGQTSSGKTFTMTGIDLDADPMDPSNGMGIIPRAVSTIFARCREVKEERGGSWNYSIKGSYIEIYNEDLIDLLADGSKGDVQIREDKQGHILWEGLREVNVKSANEVMNLIRQGASIRRTNETDMNAQSSRSHAIFSLTLTQKKFTGSGLPPRSSSPLPPGGRSPSRIARPGSVIGPAGGSRVSSPTFGRPATPSFQSAIARGTRPASSLGFLSPDMSRNGAAKDTNDDRGGEWITVTSKFHFVDLAGSERLKRTAAAGERIKEGISINSGLLALGNVISALGDPARAKSHTASYIPYRDSKLTRLLQDSLGGNAHTLMIACVSPAEWNANETINTLKYANRARNIKNRAVVNEKEEGWDDVEWLQGMVTRLRKELKTIKEGGGGGGSVTATSSEGSDQAPKKVLAQMTELQNNYEDLREKFVERTEELTRLRNELADKQRNSTGGRLGGTAKYEEIVGPVIEEYEKTISAMEAELKLNRAALRHTNDLYDEKENEYSVLAERHATTEMYVEELKARVAKLSERESSTEAYIHDLEEKVRQYDETQVSSSGSITDLRRELAKYKDTESHSSAYIADLEARLARSDESVLILRETVEKLERECEKRRDQVQALESRLETLKHDGDGWRTDLEQREAKVRALELKMEEWEAKRQAANEDRERLGELASEVEKAKKQLEASSPTKTNGATTNGTTTNGANSEVSSIHETDNTLESQLVALQQTHTATLQDLSSVTAKYRDALREIADLAAQLQEAKVNAPVPPSESPERSGEVSPRRRMNRSRDQEPSSASGKRLFFRHAASSESLHSRYASTNGVDVPPNHTAVRSLSQSVSLSQELSSARSRKASISSHGTSSSISYSPGHSRPNLSISLPSVTVSPTERSVASFEEEIMRLQDVIKEREAEISALEATVREKNRQEANDVLTISSESKRNGSEPNGDALLHLSPKTMTHFSEIRKSLDLHHANHYTVSDVDESLERLNELMRSMAQKESSHKEIVDDLTTQLSQVRKQHDELQVLSRDQAINMSMELEALRKKHEEVLSSRAQDLEEMEALQARQAELSQSLEDSQRHNAELQTSLDDLKKREAELVESLKQVEATHASEVQQLKTAHEEALHAKGAELEGLVSKLKDEHEASLVELRAQVAEASSALEKAQREHEEAFGKLKAEHEHESRRRLDEATELLERTRSEHEAVLARTASDHEGALNVLKADHAAVLGKLESDHQEELRRRAQESKEAAEKAQAEHAEALSKAVAEHQDAMKSLEEQNAAHLSRIEEEYYEGLTKLRHDHAQALEKQAAEAATAMERLKDEHTRELRMTEIAQQGSLSESETARDIALKSLQEEHASAVKNKEQQFAEDIQRLKDEHAQVLATKLDQHRESVQRLKADHASHLANKDQEFNDRVEQLQAEHARALLDKEKAHQSALEKLAEEHSGAIAKLKEELTQEIARLTAALEESKAGRSDSEASLRKEMEEAVRMVKEQQVAVLAEVERAHAEELERLSESHKSALTSSESGLEGLRTSLVKEHTEEVARIKAEHQAALAEAQNALIAAQEQHRSELEASSARTEQLLASEKEQLQATLAEVTKTHTEERETLLRDHNLLLDDLRKKHAEELESLTKEQNVLLDELETHKAASDEWAHAREEMRQAHESAIQQKTQTVTVLQSELSTVHGERDELAAEVEKLRAELSRTREETSALVKEESKRQSLVDELERHRSVIADMQENLQRTKDEMDNLMAEKNRQDALLRDLQQQLGSPTPSPRPPMDRNVSYTRATGIMSPGKLPPPTPPPTVPIPPAPRGFHEQTSSSSSAAISSRSISVDSETPSTPATSVNHSLAGGLPSPLAGPREPDPKTAAQLAQQAKTIDEQEAMIKTLNKQLTHCESDLQAHMDMVATLEASLGDSEKNLRKARMQATELARERDNLNSQIVNLRTELAEAKTEVVNVRRSIVEEKQSLESKLDEERRAKERARAQLDSRMEELQRRKSKFACL</sequence>
<feature type="domain" description="Kinesin motor" evidence="9">
    <location>
        <begin position="13"/>
        <end position="460"/>
    </location>
</feature>
<keyword evidence="6" id="KW-0505">Motor protein</keyword>
<dbReference type="InterPro" id="IPR036961">
    <property type="entry name" value="Kinesin_motor_dom_sf"/>
</dbReference>
<feature type="coiled-coil region" evidence="7">
    <location>
        <begin position="1971"/>
        <end position="2097"/>
    </location>
</feature>
<dbReference type="EMBL" id="ML122251">
    <property type="protein sequence ID" value="RPD66465.1"/>
    <property type="molecule type" value="Genomic_DNA"/>
</dbReference>
<feature type="binding site" evidence="6">
    <location>
        <begin position="116"/>
        <end position="123"/>
    </location>
    <ligand>
        <name>ATP</name>
        <dbReference type="ChEBI" id="CHEBI:30616"/>
    </ligand>
</feature>
<feature type="compositionally biased region" description="Basic and acidic residues" evidence="8">
    <location>
        <begin position="877"/>
        <end position="897"/>
    </location>
</feature>
<dbReference type="InterPro" id="IPR001752">
    <property type="entry name" value="Kinesin_motor_dom"/>
</dbReference>
<feature type="region of interest" description="Disordered" evidence="8">
    <location>
        <begin position="1333"/>
        <end position="1356"/>
    </location>
</feature>
<dbReference type="SUPFAM" id="SSF52540">
    <property type="entry name" value="P-loop containing nucleoside triphosphate hydrolases"/>
    <property type="match status" value="1"/>
</dbReference>
<organism evidence="10 11">
    <name type="scientific">Lentinus tigrinus ALCF2SS1-6</name>
    <dbReference type="NCBI Taxonomy" id="1328759"/>
    <lineage>
        <taxon>Eukaryota</taxon>
        <taxon>Fungi</taxon>
        <taxon>Dikarya</taxon>
        <taxon>Basidiomycota</taxon>
        <taxon>Agaricomycotina</taxon>
        <taxon>Agaricomycetes</taxon>
        <taxon>Polyporales</taxon>
        <taxon>Polyporaceae</taxon>
        <taxon>Lentinus</taxon>
    </lineage>
</organism>
<feature type="compositionally biased region" description="Pro residues" evidence="8">
    <location>
        <begin position="1895"/>
        <end position="1911"/>
    </location>
</feature>
<evidence type="ECO:0000313" key="11">
    <source>
        <dbReference type="Proteomes" id="UP000313359"/>
    </source>
</evidence>
<dbReference type="GO" id="GO:0051231">
    <property type="term" value="P:spindle elongation"/>
    <property type="evidence" value="ECO:0007669"/>
    <property type="project" value="TreeGrafter"/>
</dbReference>
<name>A0A5C2SRH0_9APHY</name>
<dbReference type="GO" id="GO:0008017">
    <property type="term" value="F:microtubule binding"/>
    <property type="evidence" value="ECO:0007669"/>
    <property type="project" value="InterPro"/>
</dbReference>
<evidence type="ECO:0000313" key="10">
    <source>
        <dbReference type="EMBL" id="RPD66465.1"/>
    </source>
</evidence>
<evidence type="ECO:0000256" key="3">
    <source>
        <dbReference type="ARBA" id="ARBA00022741"/>
    </source>
</evidence>
<dbReference type="STRING" id="1328759.A0A5C2SRH0"/>
<comment type="similarity">
    <text evidence="6">Belongs to the TRAFAC class myosin-kinesin ATPase superfamily. Kinesin family.</text>
</comment>
<keyword evidence="2" id="KW-0963">Cytoplasm</keyword>
<evidence type="ECO:0000256" key="1">
    <source>
        <dbReference type="ARBA" id="ARBA00004496"/>
    </source>
</evidence>
<feature type="region of interest" description="Disordered" evidence="8">
    <location>
        <begin position="947"/>
        <end position="984"/>
    </location>
</feature>
<dbReference type="Gene3D" id="1.10.287.1490">
    <property type="match status" value="1"/>
</dbReference>
<dbReference type="GO" id="GO:0005875">
    <property type="term" value="C:microtubule associated complex"/>
    <property type="evidence" value="ECO:0007669"/>
    <property type="project" value="TreeGrafter"/>
</dbReference>
<dbReference type="PRINTS" id="PR00380">
    <property type="entry name" value="KINESINHEAVY"/>
</dbReference>
<dbReference type="PANTHER" id="PTHR47969">
    <property type="entry name" value="CHROMOSOME-ASSOCIATED KINESIN KIF4A-RELATED"/>
    <property type="match status" value="1"/>
</dbReference>
<keyword evidence="4 6" id="KW-0067">ATP-binding</keyword>
<dbReference type="PROSITE" id="PS50067">
    <property type="entry name" value="KINESIN_MOTOR_2"/>
    <property type="match status" value="1"/>
</dbReference>
<keyword evidence="5 7" id="KW-0175">Coiled coil</keyword>
<feature type="compositionally biased region" description="Low complexity" evidence="8">
    <location>
        <begin position="797"/>
        <end position="811"/>
    </location>
</feature>
<keyword evidence="11" id="KW-1185">Reference proteome</keyword>
<feature type="coiled-coil region" evidence="7">
    <location>
        <begin position="1162"/>
        <end position="1210"/>
    </location>
</feature>
<dbReference type="GO" id="GO:0005524">
    <property type="term" value="F:ATP binding"/>
    <property type="evidence" value="ECO:0007669"/>
    <property type="project" value="UniProtKB-UniRule"/>
</dbReference>
<evidence type="ECO:0000256" key="7">
    <source>
        <dbReference type="SAM" id="Coils"/>
    </source>
</evidence>
<feature type="coiled-coil region" evidence="7">
    <location>
        <begin position="995"/>
        <end position="1029"/>
    </location>
</feature>
<dbReference type="PANTHER" id="PTHR47969:SF15">
    <property type="entry name" value="CHROMOSOME-ASSOCIATED KINESIN KIF4A-RELATED"/>
    <property type="match status" value="1"/>
</dbReference>
<gene>
    <name evidence="10" type="ORF">L227DRAFT_583123</name>
</gene>
<dbReference type="InterPro" id="IPR027640">
    <property type="entry name" value="Kinesin-like_fam"/>
</dbReference>
<feature type="coiled-coil region" evidence="7">
    <location>
        <begin position="1449"/>
        <end position="1572"/>
    </location>
</feature>
<dbReference type="OrthoDB" id="3176171at2759"/>
<dbReference type="InterPro" id="IPR027417">
    <property type="entry name" value="P-loop_NTPase"/>
</dbReference>
<feature type="coiled-coil region" evidence="7">
    <location>
        <begin position="1241"/>
        <end position="1308"/>
    </location>
</feature>
<proteinExistence type="inferred from homology"/>
<dbReference type="InterPro" id="IPR019821">
    <property type="entry name" value="Kinesin_motor_CS"/>
</dbReference>
<dbReference type="Pfam" id="PF00225">
    <property type="entry name" value="Kinesin"/>
    <property type="match status" value="2"/>
</dbReference>
<dbReference type="Gene3D" id="3.40.850.10">
    <property type="entry name" value="Kinesin motor domain"/>
    <property type="match status" value="1"/>
</dbReference>
<evidence type="ECO:0000259" key="9">
    <source>
        <dbReference type="PROSITE" id="PS50067"/>
    </source>
</evidence>
<accession>A0A5C2SRH0</accession>
<dbReference type="GO" id="GO:0007052">
    <property type="term" value="P:mitotic spindle organization"/>
    <property type="evidence" value="ECO:0007669"/>
    <property type="project" value="TreeGrafter"/>
</dbReference>
<dbReference type="Proteomes" id="UP000313359">
    <property type="component" value="Unassembled WGS sequence"/>
</dbReference>
<feature type="region of interest" description="Disordered" evidence="8">
    <location>
        <begin position="259"/>
        <end position="345"/>
    </location>
</feature>
<feature type="compositionally biased region" description="Low complexity" evidence="8">
    <location>
        <begin position="947"/>
        <end position="975"/>
    </location>
</feature>
<protein>
    <submittedName>
        <fullName evidence="10">Kinesin-domain-containing protein</fullName>
    </submittedName>
</protein>
<feature type="compositionally biased region" description="Low complexity" evidence="8">
    <location>
        <begin position="261"/>
        <end position="270"/>
    </location>
</feature>
<dbReference type="GO" id="GO:0007018">
    <property type="term" value="P:microtubule-based movement"/>
    <property type="evidence" value="ECO:0007669"/>
    <property type="project" value="InterPro"/>
</dbReference>
<feature type="region of interest" description="Disordered" evidence="8">
    <location>
        <begin position="1888"/>
        <end position="1966"/>
    </location>
</feature>
<feature type="compositionally biased region" description="Polar residues" evidence="8">
    <location>
        <begin position="1933"/>
        <end position="1947"/>
    </location>
</feature>
<evidence type="ECO:0000256" key="6">
    <source>
        <dbReference type="PROSITE-ProRule" id="PRU00283"/>
    </source>
</evidence>
<evidence type="ECO:0000256" key="8">
    <source>
        <dbReference type="SAM" id="MobiDB-lite"/>
    </source>
</evidence>
<feature type="region of interest" description="Disordered" evidence="8">
    <location>
        <begin position="1801"/>
        <end position="1823"/>
    </location>
</feature>
<dbReference type="GO" id="GO:0005737">
    <property type="term" value="C:cytoplasm"/>
    <property type="evidence" value="ECO:0007669"/>
    <property type="project" value="UniProtKB-SubCell"/>
</dbReference>
<evidence type="ECO:0000256" key="5">
    <source>
        <dbReference type="ARBA" id="ARBA00023054"/>
    </source>
</evidence>
<feature type="compositionally biased region" description="Low complexity" evidence="8">
    <location>
        <begin position="1919"/>
        <end position="1932"/>
    </location>
</feature>